<protein>
    <submittedName>
        <fullName evidence="2">Uncharacterized protein</fullName>
    </submittedName>
</protein>
<name>A0A914XPX4_9BILA</name>
<proteinExistence type="predicted"/>
<accession>A0A914XPX4</accession>
<evidence type="ECO:0000313" key="1">
    <source>
        <dbReference type="Proteomes" id="UP000887566"/>
    </source>
</evidence>
<keyword evidence="1" id="KW-1185">Reference proteome</keyword>
<dbReference type="WBParaSite" id="PSAMB.scaffold8977size5522.g32017.t1">
    <property type="protein sequence ID" value="PSAMB.scaffold8977size5522.g32017.t1"/>
    <property type="gene ID" value="PSAMB.scaffold8977size5522.g32017"/>
</dbReference>
<evidence type="ECO:0000313" key="2">
    <source>
        <dbReference type="WBParaSite" id="PSAMB.scaffold8977size5522.g32017.t1"/>
    </source>
</evidence>
<reference evidence="2" key="1">
    <citation type="submission" date="2022-11" db="UniProtKB">
        <authorList>
            <consortium name="WormBaseParasite"/>
        </authorList>
    </citation>
    <scope>IDENTIFICATION</scope>
</reference>
<dbReference type="AlphaFoldDB" id="A0A914XPX4"/>
<organism evidence="1 2">
    <name type="scientific">Plectus sambesii</name>
    <dbReference type="NCBI Taxonomy" id="2011161"/>
    <lineage>
        <taxon>Eukaryota</taxon>
        <taxon>Metazoa</taxon>
        <taxon>Ecdysozoa</taxon>
        <taxon>Nematoda</taxon>
        <taxon>Chromadorea</taxon>
        <taxon>Plectida</taxon>
        <taxon>Plectina</taxon>
        <taxon>Plectoidea</taxon>
        <taxon>Plectidae</taxon>
        <taxon>Plectus</taxon>
    </lineage>
</organism>
<dbReference type="Proteomes" id="UP000887566">
    <property type="component" value="Unplaced"/>
</dbReference>
<sequence>MDPNFSSGFYRTQIGLNKPVLRHYIDAANNIDYNLKKDDPDIQRTAQERIATLLGDVTKITNCVGRLQGHIDKWVTFISKFPLDEKQRENERELFKKVVTAEDGVQPLINEA</sequence>